<dbReference type="InterPro" id="IPR029060">
    <property type="entry name" value="PIN-like_dom_sf"/>
</dbReference>
<accession>A0A3P8WKA5</accession>
<dbReference type="SMART" id="SM00670">
    <property type="entry name" value="PINc"/>
    <property type="match status" value="1"/>
</dbReference>
<dbReference type="Gene3D" id="3.40.50.1010">
    <property type="entry name" value="5'-nuclease"/>
    <property type="match status" value="1"/>
</dbReference>
<dbReference type="SUPFAM" id="SSF88723">
    <property type="entry name" value="PIN domain-like"/>
    <property type="match status" value="1"/>
</dbReference>
<dbReference type="InParanoid" id="A0A3P8WKA5"/>
<protein>
    <recommendedName>
        <fullName evidence="2">Transcriptional protein SWT1</fullName>
    </recommendedName>
</protein>
<dbReference type="CDD" id="cd18727">
    <property type="entry name" value="PIN_Swt1-like"/>
    <property type="match status" value="1"/>
</dbReference>
<evidence type="ECO:0000313" key="6">
    <source>
        <dbReference type="Proteomes" id="UP000265120"/>
    </source>
</evidence>
<dbReference type="Pfam" id="PF13638">
    <property type="entry name" value="PIN_4"/>
    <property type="match status" value="1"/>
</dbReference>
<feature type="region of interest" description="Disordered" evidence="3">
    <location>
        <begin position="124"/>
        <end position="159"/>
    </location>
</feature>
<proteinExistence type="inferred from homology"/>
<feature type="compositionally biased region" description="Polar residues" evidence="3">
    <location>
        <begin position="137"/>
        <end position="146"/>
    </location>
</feature>
<organism evidence="5 6">
    <name type="scientific">Cynoglossus semilaevis</name>
    <name type="common">Tongue sole</name>
    <dbReference type="NCBI Taxonomy" id="244447"/>
    <lineage>
        <taxon>Eukaryota</taxon>
        <taxon>Metazoa</taxon>
        <taxon>Chordata</taxon>
        <taxon>Craniata</taxon>
        <taxon>Vertebrata</taxon>
        <taxon>Euteleostomi</taxon>
        <taxon>Actinopterygii</taxon>
        <taxon>Neopterygii</taxon>
        <taxon>Teleostei</taxon>
        <taxon>Neoteleostei</taxon>
        <taxon>Acanthomorphata</taxon>
        <taxon>Carangaria</taxon>
        <taxon>Pleuronectiformes</taxon>
        <taxon>Pleuronectoidei</taxon>
        <taxon>Cynoglossidae</taxon>
        <taxon>Cynoglossinae</taxon>
        <taxon>Cynoglossus</taxon>
    </lineage>
</organism>
<dbReference type="Proteomes" id="UP000265120">
    <property type="component" value="Chromosome 2"/>
</dbReference>
<evidence type="ECO:0000313" key="5">
    <source>
        <dbReference type="Ensembl" id="ENSCSEP00000027154.1"/>
    </source>
</evidence>
<evidence type="ECO:0000256" key="2">
    <source>
        <dbReference type="ARBA" id="ARBA00074620"/>
    </source>
</evidence>
<dbReference type="FunFam" id="3.40.50.1010:FF:000012">
    <property type="entry name" value="SWT1, RNA endoribonuclease homolog"/>
    <property type="match status" value="1"/>
</dbReference>
<dbReference type="Ensembl" id="ENSCSET00000027520.1">
    <property type="protein sequence ID" value="ENSCSEP00000027154.1"/>
    <property type="gene ID" value="ENSCSEG00000017352.1"/>
</dbReference>
<dbReference type="PANTHER" id="PTHR16161">
    <property type="entry name" value="TRANSCRIPTIONAL PROTEIN SWT1"/>
    <property type="match status" value="1"/>
</dbReference>
<dbReference type="InterPro" id="IPR052626">
    <property type="entry name" value="SWT1_Regulator"/>
</dbReference>
<reference evidence="5" key="2">
    <citation type="submission" date="2025-08" db="UniProtKB">
        <authorList>
            <consortium name="Ensembl"/>
        </authorList>
    </citation>
    <scope>IDENTIFICATION</scope>
</reference>
<dbReference type="AlphaFoldDB" id="A0A3P8WKA5"/>
<sequence length="762" mass="85618">MERTKLVTKMCQRHRDDVKNRLVKINETYSASLKKHTLCAPTEHTTLDRSKNMLKNFDSLPKSFIPLSEKTASPSLAKDKSDSLGTHLRFSFKIPKKVKPKPLERPNSSAKNCIVQTPKVSESGTKISKCETRTRQESLNVSPSFSTERKDKSSSLSEQIPSVIETIPESTSDQMQVVEELHLARTEKKLEVDVLQSCGELTCMEIDPPEEEASKEYCKQSSQQDLILVLDTNILLSHLDYVKKIKSQGLGALGSPVVLIPWVVLQELDSLKKGKGLSGSVAHLAIPAISYIYNSLKNREVNLWGQSMQQASESSNCLTAENNDDRVLQCCLQYQSLYPECAVILCTNDKNLCSKAFLSGVKALSKKDLETETWRTSNGLWLLQNIQTPVLPHTDSQSSSSMLSRSFTPAQPPIQERADLSVGLELKYDHQLTSKEAEEVKAEWDLGRCLCELKDNLKEVLSDVLQVEMKAVYEELWLEIVYLKPPWTLQDVLQCLKKHWIAVFGQIVPRKKLQIVLYLIDFFNSGKTADRAATLTALQEARELVKAFANRSSLVPSAIVKIDKMIKSVEPQGEPHLNSCDVVMNDEDEDRQLIQTQVTHQEVWAMFENLWCHVYQLSLEVFKVLGFDSNTMQSLQTAGCSQPPQDAMACLHKLSSMVSQLLQAFSSVLSLDLCLDKVQDLFSIIHSNKIIAVDSRLTATDLLHCFAQHEYREKLGVGGTQLLWLKEALDRCAGAMGQNTTFTTQPEWNNADTSAHQQNRSL</sequence>
<feature type="domain" description="PIN" evidence="4">
    <location>
        <begin position="226"/>
        <end position="354"/>
    </location>
</feature>
<dbReference type="InterPro" id="IPR002716">
    <property type="entry name" value="PIN_dom"/>
</dbReference>
<comment type="similarity">
    <text evidence="1">Belongs to the SWT1 family.</text>
</comment>
<dbReference type="STRING" id="244447.ENSCSEP00000027154"/>
<reference evidence="5" key="3">
    <citation type="submission" date="2025-09" db="UniProtKB">
        <authorList>
            <consortium name="Ensembl"/>
        </authorList>
    </citation>
    <scope>IDENTIFICATION</scope>
</reference>
<evidence type="ECO:0000256" key="3">
    <source>
        <dbReference type="SAM" id="MobiDB-lite"/>
    </source>
</evidence>
<evidence type="ECO:0000256" key="1">
    <source>
        <dbReference type="ARBA" id="ARBA00060839"/>
    </source>
</evidence>
<evidence type="ECO:0000259" key="4">
    <source>
        <dbReference type="SMART" id="SM00670"/>
    </source>
</evidence>
<dbReference type="GO" id="GO:0005634">
    <property type="term" value="C:nucleus"/>
    <property type="evidence" value="ECO:0007669"/>
    <property type="project" value="TreeGrafter"/>
</dbReference>
<dbReference type="OMA" id="EPYLWGQ"/>
<keyword evidence="6" id="KW-1185">Reference proteome</keyword>
<dbReference type="PANTHER" id="PTHR16161:SF0">
    <property type="entry name" value="TRANSCRIPTIONAL PROTEIN SWT1"/>
    <property type="match status" value="1"/>
</dbReference>
<reference evidence="5 6" key="1">
    <citation type="journal article" date="2014" name="Nat. Genet.">
        <title>Whole-genome sequence of a flatfish provides insights into ZW sex chromosome evolution and adaptation to a benthic lifestyle.</title>
        <authorList>
            <person name="Chen S."/>
            <person name="Zhang G."/>
            <person name="Shao C."/>
            <person name="Huang Q."/>
            <person name="Liu G."/>
            <person name="Zhang P."/>
            <person name="Song W."/>
            <person name="An N."/>
            <person name="Chalopin D."/>
            <person name="Volff J.N."/>
            <person name="Hong Y."/>
            <person name="Li Q."/>
            <person name="Sha Z."/>
            <person name="Zhou H."/>
            <person name="Xie M."/>
            <person name="Yu Q."/>
            <person name="Liu Y."/>
            <person name="Xiang H."/>
            <person name="Wang N."/>
            <person name="Wu K."/>
            <person name="Yang C."/>
            <person name="Zhou Q."/>
            <person name="Liao X."/>
            <person name="Yang L."/>
            <person name="Hu Q."/>
            <person name="Zhang J."/>
            <person name="Meng L."/>
            <person name="Jin L."/>
            <person name="Tian Y."/>
            <person name="Lian J."/>
            <person name="Yang J."/>
            <person name="Miao G."/>
            <person name="Liu S."/>
            <person name="Liang Z."/>
            <person name="Yan F."/>
            <person name="Li Y."/>
            <person name="Sun B."/>
            <person name="Zhang H."/>
            <person name="Zhang J."/>
            <person name="Zhu Y."/>
            <person name="Du M."/>
            <person name="Zhao Y."/>
            <person name="Schartl M."/>
            <person name="Tang Q."/>
            <person name="Wang J."/>
        </authorList>
    </citation>
    <scope>NUCLEOTIDE SEQUENCE</scope>
</reference>
<feature type="region of interest" description="Disordered" evidence="3">
    <location>
        <begin position="741"/>
        <end position="762"/>
    </location>
</feature>
<name>A0A3P8WKA5_CYNSE</name>
<dbReference type="GeneTree" id="ENSGT00390000001254"/>